<dbReference type="InterPro" id="IPR014284">
    <property type="entry name" value="RNA_pol_sigma-70_dom"/>
</dbReference>
<dbReference type="SUPFAM" id="SSF88946">
    <property type="entry name" value="Sigma2 domain of RNA polymerase sigma factors"/>
    <property type="match status" value="1"/>
</dbReference>
<dbReference type="EMBL" id="SJPO01000001">
    <property type="protein sequence ID" value="TWT85397.1"/>
    <property type="molecule type" value="Genomic_DNA"/>
</dbReference>
<dbReference type="CDD" id="cd06171">
    <property type="entry name" value="Sigma70_r4"/>
    <property type="match status" value="1"/>
</dbReference>
<dbReference type="Pfam" id="PF08281">
    <property type="entry name" value="Sigma70_r4_2"/>
    <property type="match status" value="1"/>
</dbReference>
<evidence type="ECO:0000259" key="7">
    <source>
        <dbReference type="Pfam" id="PF08281"/>
    </source>
</evidence>
<dbReference type="GO" id="GO:0016987">
    <property type="term" value="F:sigma factor activity"/>
    <property type="evidence" value="ECO:0007669"/>
    <property type="project" value="UniProtKB-KW"/>
</dbReference>
<evidence type="ECO:0000256" key="3">
    <source>
        <dbReference type="ARBA" id="ARBA00023082"/>
    </source>
</evidence>
<dbReference type="InterPro" id="IPR013324">
    <property type="entry name" value="RNA_pol_sigma_r3/r4-like"/>
</dbReference>
<keyword evidence="3" id="KW-0731">Sigma factor</keyword>
<dbReference type="InterPro" id="IPR036388">
    <property type="entry name" value="WH-like_DNA-bd_sf"/>
</dbReference>
<sequence>MAGSPHEDPPQPTEPMPPAPQPTPPKIDWQAALAEHQPWLRTVVLARLGGPDGVADVMQQVALAAAKRSHELRDPTRVAPWLYRVAVTESLLHRRRLGRRRGLLNRFRSEVRHEEQDPQQPDPLDWLLAAEQRRLVRRSLAVLPKRDAEVLLLKHTQDWTYRQLAEHLGVSEAAVDGRLQRARAKLRRALMAADPTLSETH</sequence>
<comment type="similarity">
    <text evidence="1">Belongs to the sigma-70 factor family. ECF subfamily.</text>
</comment>
<evidence type="ECO:0000313" key="8">
    <source>
        <dbReference type="EMBL" id="TWT85397.1"/>
    </source>
</evidence>
<name>A0A5C5ZEA7_9BACT</name>
<dbReference type="GO" id="GO:0003677">
    <property type="term" value="F:DNA binding"/>
    <property type="evidence" value="ECO:0007669"/>
    <property type="project" value="InterPro"/>
</dbReference>
<evidence type="ECO:0000256" key="5">
    <source>
        <dbReference type="SAM" id="MobiDB-lite"/>
    </source>
</evidence>
<dbReference type="InterPro" id="IPR013325">
    <property type="entry name" value="RNA_pol_sigma_r2"/>
</dbReference>
<dbReference type="NCBIfam" id="TIGR02937">
    <property type="entry name" value="sigma70-ECF"/>
    <property type="match status" value="1"/>
</dbReference>
<evidence type="ECO:0000259" key="6">
    <source>
        <dbReference type="Pfam" id="PF04542"/>
    </source>
</evidence>
<evidence type="ECO:0000313" key="9">
    <source>
        <dbReference type="Proteomes" id="UP000318478"/>
    </source>
</evidence>
<comment type="caution">
    <text evidence="8">The sequence shown here is derived from an EMBL/GenBank/DDBJ whole genome shotgun (WGS) entry which is preliminary data.</text>
</comment>
<dbReference type="GO" id="GO:0006352">
    <property type="term" value="P:DNA-templated transcription initiation"/>
    <property type="evidence" value="ECO:0007669"/>
    <property type="project" value="InterPro"/>
</dbReference>
<gene>
    <name evidence="8" type="primary">sigR</name>
    <name evidence="8" type="ORF">Pla123a_02040</name>
</gene>
<proteinExistence type="inferred from homology"/>
<feature type="compositionally biased region" description="Pro residues" evidence="5">
    <location>
        <begin position="10"/>
        <end position="25"/>
    </location>
</feature>
<evidence type="ECO:0000256" key="4">
    <source>
        <dbReference type="ARBA" id="ARBA00023163"/>
    </source>
</evidence>
<dbReference type="Pfam" id="PF04542">
    <property type="entry name" value="Sigma70_r2"/>
    <property type="match status" value="1"/>
</dbReference>
<organism evidence="8 9">
    <name type="scientific">Posidoniimonas polymericola</name>
    <dbReference type="NCBI Taxonomy" id="2528002"/>
    <lineage>
        <taxon>Bacteria</taxon>
        <taxon>Pseudomonadati</taxon>
        <taxon>Planctomycetota</taxon>
        <taxon>Planctomycetia</taxon>
        <taxon>Pirellulales</taxon>
        <taxon>Lacipirellulaceae</taxon>
        <taxon>Posidoniimonas</taxon>
    </lineage>
</organism>
<dbReference type="PANTHER" id="PTHR43133:SF63">
    <property type="entry name" value="RNA POLYMERASE SIGMA FACTOR FECI-RELATED"/>
    <property type="match status" value="1"/>
</dbReference>
<dbReference type="Proteomes" id="UP000318478">
    <property type="component" value="Unassembled WGS sequence"/>
</dbReference>
<evidence type="ECO:0000256" key="1">
    <source>
        <dbReference type="ARBA" id="ARBA00010641"/>
    </source>
</evidence>
<dbReference type="OrthoDB" id="273655at2"/>
<dbReference type="Gene3D" id="1.10.10.10">
    <property type="entry name" value="Winged helix-like DNA-binding domain superfamily/Winged helix DNA-binding domain"/>
    <property type="match status" value="1"/>
</dbReference>
<dbReference type="PANTHER" id="PTHR43133">
    <property type="entry name" value="RNA POLYMERASE ECF-TYPE SIGMA FACTO"/>
    <property type="match status" value="1"/>
</dbReference>
<evidence type="ECO:0000256" key="2">
    <source>
        <dbReference type="ARBA" id="ARBA00023015"/>
    </source>
</evidence>
<keyword evidence="4" id="KW-0804">Transcription</keyword>
<dbReference type="InterPro" id="IPR007627">
    <property type="entry name" value="RNA_pol_sigma70_r2"/>
</dbReference>
<dbReference type="InterPro" id="IPR013249">
    <property type="entry name" value="RNA_pol_sigma70_r4_t2"/>
</dbReference>
<reference evidence="8 9" key="1">
    <citation type="submission" date="2019-02" db="EMBL/GenBank/DDBJ databases">
        <title>Deep-cultivation of Planctomycetes and their phenomic and genomic characterization uncovers novel biology.</title>
        <authorList>
            <person name="Wiegand S."/>
            <person name="Jogler M."/>
            <person name="Boedeker C."/>
            <person name="Pinto D."/>
            <person name="Vollmers J."/>
            <person name="Rivas-Marin E."/>
            <person name="Kohn T."/>
            <person name="Peeters S.H."/>
            <person name="Heuer A."/>
            <person name="Rast P."/>
            <person name="Oberbeckmann S."/>
            <person name="Bunk B."/>
            <person name="Jeske O."/>
            <person name="Meyerdierks A."/>
            <person name="Storesund J.E."/>
            <person name="Kallscheuer N."/>
            <person name="Luecker S."/>
            <person name="Lage O.M."/>
            <person name="Pohl T."/>
            <person name="Merkel B.J."/>
            <person name="Hornburger P."/>
            <person name="Mueller R.-W."/>
            <person name="Bruemmer F."/>
            <person name="Labrenz M."/>
            <person name="Spormann A.M."/>
            <person name="Op Den Camp H."/>
            <person name="Overmann J."/>
            <person name="Amann R."/>
            <person name="Jetten M.S.M."/>
            <person name="Mascher T."/>
            <person name="Medema M.H."/>
            <person name="Devos D.P."/>
            <person name="Kaster A.-K."/>
            <person name="Ovreas L."/>
            <person name="Rohde M."/>
            <person name="Galperin M.Y."/>
            <person name="Jogler C."/>
        </authorList>
    </citation>
    <scope>NUCLEOTIDE SEQUENCE [LARGE SCALE GENOMIC DNA]</scope>
    <source>
        <strain evidence="8 9">Pla123a</strain>
    </source>
</reference>
<dbReference type="InterPro" id="IPR039425">
    <property type="entry name" value="RNA_pol_sigma-70-like"/>
</dbReference>
<feature type="domain" description="RNA polymerase sigma factor 70 region 4 type 2" evidence="7">
    <location>
        <begin position="134"/>
        <end position="186"/>
    </location>
</feature>
<feature type="region of interest" description="Disordered" evidence="5">
    <location>
        <begin position="1"/>
        <end position="26"/>
    </location>
</feature>
<dbReference type="AlphaFoldDB" id="A0A5C5ZEA7"/>
<dbReference type="Gene3D" id="1.10.1740.10">
    <property type="match status" value="1"/>
</dbReference>
<keyword evidence="9" id="KW-1185">Reference proteome</keyword>
<protein>
    <submittedName>
        <fullName evidence="8">ECF RNA polymerase sigma factor SigR</fullName>
    </submittedName>
</protein>
<accession>A0A5C5ZEA7</accession>
<dbReference type="SUPFAM" id="SSF88659">
    <property type="entry name" value="Sigma3 and sigma4 domains of RNA polymerase sigma factors"/>
    <property type="match status" value="1"/>
</dbReference>
<feature type="domain" description="RNA polymerase sigma-70 region 2" evidence="6">
    <location>
        <begin position="35"/>
        <end position="99"/>
    </location>
</feature>
<keyword evidence="2" id="KW-0805">Transcription regulation</keyword>